<comment type="caution">
    <text evidence="1">The sequence shown here is derived from an EMBL/GenBank/DDBJ whole genome shotgun (WGS) entry which is preliminary data.</text>
</comment>
<name>A0ACC2J0F9_9PEZI</name>
<keyword evidence="2" id="KW-1185">Reference proteome</keyword>
<evidence type="ECO:0000313" key="1">
    <source>
        <dbReference type="EMBL" id="KAJ8120917.1"/>
    </source>
</evidence>
<sequence length="155" mass="16889">MLSLQEHIAAESARWAASRREVCYDDEKSVASSTTTTSTADSLFSSRLHCKYNTHRLSRRSSTSSFATEFEPEPAQQPFVVPRDFNGAPITVYASLEAAVAQRLLESQGQGQGQVQGEGGGGELVGEGGGEQPRRLVTAGKLYENEEDDDEIIYE</sequence>
<dbReference type="Proteomes" id="UP001153334">
    <property type="component" value="Unassembled WGS sequence"/>
</dbReference>
<proteinExistence type="predicted"/>
<gene>
    <name evidence="1" type="ORF">ONZ43_g2501</name>
</gene>
<organism evidence="1 2">
    <name type="scientific">Nemania bipapillata</name>
    <dbReference type="NCBI Taxonomy" id="110536"/>
    <lineage>
        <taxon>Eukaryota</taxon>
        <taxon>Fungi</taxon>
        <taxon>Dikarya</taxon>
        <taxon>Ascomycota</taxon>
        <taxon>Pezizomycotina</taxon>
        <taxon>Sordariomycetes</taxon>
        <taxon>Xylariomycetidae</taxon>
        <taxon>Xylariales</taxon>
        <taxon>Xylariaceae</taxon>
        <taxon>Nemania</taxon>
    </lineage>
</organism>
<reference evidence="1" key="1">
    <citation type="submission" date="2022-11" db="EMBL/GenBank/DDBJ databases">
        <title>Genome Sequence of Nemania bipapillata.</title>
        <authorList>
            <person name="Buettner E."/>
        </authorList>
    </citation>
    <scope>NUCLEOTIDE SEQUENCE</scope>
    <source>
        <strain evidence="1">CP14</strain>
    </source>
</reference>
<accession>A0ACC2J0F9</accession>
<protein>
    <submittedName>
        <fullName evidence="1">Uncharacterized protein</fullName>
    </submittedName>
</protein>
<evidence type="ECO:0000313" key="2">
    <source>
        <dbReference type="Proteomes" id="UP001153334"/>
    </source>
</evidence>
<dbReference type="EMBL" id="JAPESX010000516">
    <property type="protein sequence ID" value="KAJ8120917.1"/>
    <property type="molecule type" value="Genomic_DNA"/>
</dbReference>